<dbReference type="InterPro" id="IPR006015">
    <property type="entry name" value="Universal_stress_UspA"/>
</dbReference>
<accession>A0A5M3WVP7</accession>
<dbReference type="InterPro" id="IPR014729">
    <property type="entry name" value="Rossmann-like_a/b/a_fold"/>
</dbReference>
<keyword evidence="4" id="KW-1185">Reference proteome</keyword>
<protein>
    <recommendedName>
        <fullName evidence="2">UspA domain-containing protein</fullName>
    </recommendedName>
</protein>
<organism evidence="3 4">
    <name type="scientific">Acrocarpospora macrocephala</name>
    <dbReference type="NCBI Taxonomy" id="150177"/>
    <lineage>
        <taxon>Bacteria</taxon>
        <taxon>Bacillati</taxon>
        <taxon>Actinomycetota</taxon>
        <taxon>Actinomycetes</taxon>
        <taxon>Streptosporangiales</taxon>
        <taxon>Streptosporangiaceae</taxon>
        <taxon>Acrocarpospora</taxon>
    </lineage>
</organism>
<dbReference type="InterPro" id="IPR006016">
    <property type="entry name" value="UspA"/>
</dbReference>
<reference evidence="3 4" key="1">
    <citation type="submission" date="2019-10" db="EMBL/GenBank/DDBJ databases">
        <title>Whole genome shotgun sequence of Acrocarpospora macrocephala NBRC 16266.</title>
        <authorList>
            <person name="Ichikawa N."/>
            <person name="Kimura A."/>
            <person name="Kitahashi Y."/>
            <person name="Komaki H."/>
            <person name="Oguchi A."/>
        </authorList>
    </citation>
    <scope>NUCLEOTIDE SEQUENCE [LARGE SCALE GENOMIC DNA]</scope>
    <source>
        <strain evidence="3 4">NBRC 16266</strain>
    </source>
</reference>
<sequence>MKDVIVVGVDGSPASLAAVEWATDDAVRTRAPLRIVFVLDRYPYEIVKFPDHNLGDQLTRSAARILDQAEQTANARRPGMAVTTEVIEGRPAEVLRELAAGAAELVVGTRGMGGFARALLGSVSTHVAGHAPGPVVVVNRLPETTRGEVVVGVDDSPACEPALAYAFEQARLRGSAVRALHAWQLPVHAFAPEISYDMDEIRTAQHAVVTGLLDRWREEYPDVKVIEDVHSAHPVEALVDASGGADLLVVGSHGRGALGSAVLGSVSRGVLHHAKCPVAVVRPRA</sequence>
<name>A0A5M3WVP7_9ACTN</name>
<proteinExistence type="inferred from homology"/>
<dbReference type="RefSeq" id="WP_155358254.1">
    <property type="nucleotide sequence ID" value="NZ_BAAAHL010000009.1"/>
</dbReference>
<evidence type="ECO:0000313" key="4">
    <source>
        <dbReference type="Proteomes" id="UP000331127"/>
    </source>
</evidence>
<dbReference type="Proteomes" id="UP000331127">
    <property type="component" value="Unassembled WGS sequence"/>
</dbReference>
<dbReference type="SUPFAM" id="SSF52402">
    <property type="entry name" value="Adenine nucleotide alpha hydrolases-like"/>
    <property type="match status" value="2"/>
</dbReference>
<gene>
    <name evidence="3" type="ORF">Amac_065710</name>
</gene>
<feature type="domain" description="UspA" evidence="2">
    <location>
        <begin position="3"/>
        <end position="138"/>
    </location>
</feature>
<comment type="caution">
    <text evidence="3">The sequence shown here is derived from an EMBL/GenBank/DDBJ whole genome shotgun (WGS) entry which is preliminary data.</text>
</comment>
<dbReference type="OrthoDB" id="9816117at2"/>
<evidence type="ECO:0000259" key="2">
    <source>
        <dbReference type="Pfam" id="PF00582"/>
    </source>
</evidence>
<dbReference type="PANTHER" id="PTHR46553">
    <property type="entry name" value="ADENINE NUCLEOTIDE ALPHA HYDROLASES-LIKE SUPERFAMILY PROTEIN"/>
    <property type="match status" value="1"/>
</dbReference>
<evidence type="ECO:0000256" key="1">
    <source>
        <dbReference type="ARBA" id="ARBA00008791"/>
    </source>
</evidence>
<dbReference type="PRINTS" id="PR01438">
    <property type="entry name" value="UNVRSLSTRESS"/>
</dbReference>
<dbReference type="EMBL" id="BLAE01000041">
    <property type="protein sequence ID" value="GES12974.1"/>
    <property type="molecule type" value="Genomic_DNA"/>
</dbReference>
<feature type="domain" description="UspA" evidence="2">
    <location>
        <begin position="149"/>
        <end position="282"/>
    </location>
</feature>
<comment type="similarity">
    <text evidence="1">Belongs to the universal stress protein A family.</text>
</comment>
<dbReference type="PANTHER" id="PTHR46553:SF3">
    <property type="entry name" value="ADENINE NUCLEOTIDE ALPHA HYDROLASES-LIKE SUPERFAMILY PROTEIN"/>
    <property type="match status" value="1"/>
</dbReference>
<dbReference type="CDD" id="cd23659">
    <property type="entry name" value="USP_At3g01520-like"/>
    <property type="match status" value="1"/>
</dbReference>
<evidence type="ECO:0000313" key="3">
    <source>
        <dbReference type="EMBL" id="GES12974.1"/>
    </source>
</evidence>
<dbReference type="Pfam" id="PF00582">
    <property type="entry name" value="Usp"/>
    <property type="match status" value="2"/>
</dbReference>
<dbReference type="AlphaFoldDB" id="A0A5M3WVP7"/>
<dbReference type="Gene3D" id="3.40.50.620">
    <property type="entry name" value="HUPs"/>
    <property type="match status" value="2"/>
</dbReference>